<reference evidence="1 3" key="1">
    <citation type="journal article" date="2011" name="Nature">
        <title>The Medicago genome provides insight into the evolution of rhizobial symbioses.</title>
        <authorList>
            <person name="Young N.D."/>
            <person name="Debelle F."/>
            <person name="Oldroyd G.E."/>
            <person name="Geurts R."/>
            <person name="Cannon S.B."/>
            <person name="Udvardi M.K."/>
            <person name="Benedito V.A."/>
            <person name="Mayer K.F."/>
            <person name="Gouzy J."/>
            <person name="Schoof H."/>
            <person name="Van de Peer Y."/>
            <person name="Proost S."/>
            <person name="Cook D.R."/>
            <person name="Meyers B.C."/>
            <person name="Spannagl M."/>
            <person name="Cheung F."/>
            <person name="De Mita S."/>
            <person name="Krishnakumar V."/>
            <person name="Gundlach H."/>
            <person name="Zhou S."/>
            <person name="Mudge J."/>
            <person name="Bharti A.K."/>
            <person name="Murray J.D."/>
            <person name="Naoumkina M.A."/>
            <person name="Rosen B."/>
            <person name="Silverstein K.A."/>
            <person name="Tang H."/>
            <person name="Rombauts S."/>
            <person name="Zhao P.X."/>
            <person name="Zhou P."/>
            <person name="Barbe V."/>
            <person name="Bardou P."/>
            <person name="Bechner M."/>
            <person name="Bellec A."/>
            <person name="Berger A."/>
            <person name="Berges H."/>
            <person name="Bidwell S."/>
            <person name="Bisseling T."/>
            <person name="Choisne N."/>
            <person name="Couloux A."/>
            <person name="Denny R."/>
            <person name="Deshpande S."/>
            <person name="Dai X."/>
            <person name="Doyle J.J."/>
            <person name="Dudez A.M."/>
            <person name="Farmer A.D."/>
            <person name="Fouteau S."/>
            <person name="Franken C."/>
            <person name="Gibelin C."/>
            <person name="Gish J."/>
            <person name="Goldstein S."/>
            <person name="Gonzalez A.J."/>
            <person name="Green P.J."/>
            <person name="Hallab A."/>
            <person name="Hartog M."/>
            <person name="Hua A."/>
            <person name="Humphray S.J."/>
            <person name="Jeong D.H."/>
            <person name="Jing Y."/>
            <person name="Jocker A."/>
            <person name="Kenton S.M."/>
            <person name="Kim D.J."/>
            <person name="Klee K."/>
            <person name="Lai H."/>
            <person name="Lang C."/>
            <person name="Lin S."/>
            <person name="Macmil S.L."/>
            <person name="Magdelenat G."/>
            <person name="Matthews L."/>
            <person name="McCorrison J."/>
            <person name="Monaghan E.L."/>
            <person name="Mun J.H."/>
            <person name="Najar F.Z."/>
            <person name="Nicholson C."/>
            <person name="Noirot C."/>
            <person name="O'Bleness M."/>
            <person name="Paule C.R."/>
            <person name="Poulain J."/>
            <person name="Prion F."/>
            <person name="Qin B."/>
            <person name="Qu C."/>
            <person name="Retzel E.F."/>
            <person name="Riddle C."/>
            <person name="Sallet E."/>
            <person name="Samain S."/>
            <person name="Samson N."/>
            <person name="Sanders I."/>
            <person name="Saurat O."/>
            <person name="Scarpelli C."/>
            <person name="Schiex T."/>
            <person name="Segurens B."/>
            <person name="Severin A.J."/>
            <person name="Sherrier D.J."/>
            <person name="Shi R."/>
            <person name="Sims S."/>
            <person name="Singer S.R."/>
            <person name="Sinharoy S."/>
            <person name="Sterck L."/>
            <person name="Viollet A."/>
            <person name="Wang B.B."/>
            <person name="Wang K."/>
            <person name="Wang M."/>
            <person name="Wang X."/>
            <person name="Warfsmann J."/>
            <person name="Weissenbach J."/>
            <person name="White D.D."/>
            <person name="White J.D."/>
            <person name="Wiley G.B."/>
            <person name="Wincker P."/>
            <person name="Xing Y."/>
            <person name="Yang L."/>
            <person name="Yao Z."/>
            <person name="Ying F."/>
            <person name="Zhai J."/>
            <person name="Zhou L."/>
            <person name="Zuber A."/>
            <person name="Denarie J."/>
            <person name="Dixon R.A."/>
            <person name="May G.D."/>
            <person name="Schwartz D.C."/>
            <person name="Rogers J."/>
            <person name="Quetier F."/>
            <person name="Town C.D."/>
            <person name="Roe B.A."/>
        </authorList>
    </citation>
    <scope>NUCLEOTIDE SEQUENCE [LARGE SCALE GENOMIC DNA]</scope>
    <source>
        <strain evidence="1">A17</strain>
        <strain evidence="2 3">cv. Jemalong A17</strain>
    </source>
</reference>
<dbReference type="EnsemblPlants" id="AES95014">
    <property type="protein sequence ID" value="AES95014"/>
    <property type="gene ID" value="MTR_5g020830"/>
</dbReference>
<dbReference type="HOGENOM" id="CLU_2472474_0_0_1"/>
<accession>G7KEZ4</accession>
<keyword evidence="3" id="KW-1185">Reference proteome</keyword>
<evidence type="ECO:0000313" key="2">
    <source>
        <dbReference type="EnsemblPlants" id="AES95014"/>
    </source>
</evidence>
<gene>
    <name evidence="1" type="ordered locus">MTR_5g020830</name>
</gene>
<dbReference type="PaxDb" id="3880-AES95014"/>
<dbReference type="AlphaFoldDB" id="G7KEZ4"/>
<organism evidence="1 3">
    <name type="scientific">Medicago truncatula</name>
    <name type="common">Barrel medic</name>
    <name type="synonym">Medicago tribuloides</name>
    <dbReference type="NCBI Taxonomy" id="3880"/>
    <lineage>
        <taxon>Eukaryota</taxon>
        <taxon>Viridiplantae</taxon>
        <taxon>Streptophyta</taxon>
        <taxon>Embryophyta</taxon>
        <taxon>Tracheophyta</taxon>
        <taxon>Spermatophyta</taxon>
        <taxon>Magnoliopsida</taxon>
        <taxon>eudicotyledons</taxon>
        <taxon>Gunneridae</taxon>
        <taxon>Pentapetalae</taxon>
        <taxon>rosids</taxon>
        <taxon>fabids</taxon>
        <taxon>Fabales</taxon>
        <taxon>Fabaceae</taxon>
        <taxon>Papilionoideae</taxon>
        <taxon>50 kb inversion clade</taxon>
        <taxon>NPAAA clade</taxon>
        <taxon>Hologalegina</taxon>
        <taxon>IRL clade</taxon>
        <taxon>Trifolieae</taxon>
        <taxon>Medicago</taxon>
    </lineage>
</organism>
<proteinExistence type="predicted"/>
<reference evidence="2" key="3">
    <citation type="submission" date="2015-04" db="UniProtKB">
        <authorList>
            <consortium name="EnsemblPlants"/>
        </authorList>
    </citation>
    <scope>IDENTIFICATION</scope>
    <source>
        <strain evidence="2">cv. Jemalong A17</strain>
    </source>
</reference>
<dbReference type="EMBL" id="CM001221">
    <property type="protein sequence ID" value="AES95014.1"/>
    <property type="molecule type" value="Genomic_DNA"/>
</dbReference>
<evidence type="ECO:0000313" key="1">
    <source>
        <dbReference type="EMBL" id="AES95014.1"/>
    </source>
</evidence>
<name>G7KEZ4_MEDTR</name>
<sequence>MSSPSTGSVLTIKKTECMYKGIGRVCIWSIGIAGNGCGYEHLDTHRVWGRALKLLPTRVRTRVRVIFKNAGMRMGIVVPYPLGNHCHP</sequence>
<evidence type="ECO:0000313" key="3">
    <source>
        <dbReference type="Proteomes" id="UP000002051"/>
    </source>
</evidence>
<reference evidence="1 3" key="2">
    <citation type="journal article" date="2014" name="BMC Genomics">
        <title>An improved genome release (version Mt4.0) for the model legume Medicago truncatula.</title>
        <authorList>
            <person name="Tang H."/>
            <person name="Krishnakumar V."/>
            <person name="Bidwell S."/>
            <person name="Rosen B."/>
            <person name="Chan A."/>
            <person name="Zhou S."/>
            <person name="Gentzbittel L."/>
            <person name="Childs K.L."/>
            <person name="Yandell M."/>
            <person name="Gundlach H."/>
            <person name="Mayer K.F."/>
            <person name="Schwartz D.C."/>
            <person name="Town C.D."/>
        </authorList>
    </citation>
    <scope>GENOME REANNOTATION</scope>
    <source>
        <strain evidence="2 3">cv. Jemalong A17</strain>
    </source>
</reference>
<dbReference type="Proteomes" id="UP000002051">
    <property type="component" value="Chromosome 5"/>
</dbReference>
<protein>
    <submittedName>
        <fullName evidence="1 2">Uncharacterized protein</fullName>
    </submittedName>
</protein>